<protein>
    <submittedName>
        <fullName evidence="2">Uncharacterized protein</fullName>
    </submittedName>
</protein>
<proteinExistence type="predicted"/>
<comment type="caution">
    <text evidence="2">The sequence shown here is derived from an EMBL/GenBank/DDBJ whole genome shotgun (WGS) entry which is preliminary data.</text>
</comment>
<dbReference type="Proteomes" id="UP000626109">
    <property type="component" value="Unassembled WGS sequence"/>
</dbReference>
<feature type="region of interest" description="Disordered" evidence="1">
    <location>
        <begin position="186"/>
        <end position="228"/>
    </location>
</feature>
<sequence length="1191" mass="132932">GYVGEGTLSAPRVEELKKILKHLQESGGPAHGSGGELLLAQPMQIGNLHNSEAVKWHTQLPSDQQRAAPEIYRNMRASGASSARDWLSQMVPQQARDNIHFVDLWSAATAIDFRLGQESTDQGLMHALATEDSLEISLRRLASYVYLRRSGDKSGALHMLAVKPPGSSVDIAPEWLVSSATTHSKVEYQREERVKTTNKQQASDKGGPKGGGGGKDPKGKGCGPKFLRSKTWKPKVRSGFPSVAELEAEANDGESILPLPFPDKPHKLISTSHTLRTRFKRRKEAAQMLALGGLLAEATSQARARRGLDLTGAQHEASILLVKTAVREDYHVKLTSSHAQVPMIASAIVEPSDDLFINMLEALPPEEKRFYSSESNVLDWNGKSNVIFKEIEAKYAFVGGDKAQYIAYLSRRDIPQDMWHWTKVSEVRAYAGISVVPKKQEGQQRKLLMQCAANYAWSDVRERSCLGMHGGAALARTHVPGDEWHIASCDEESAFTKVRTPRWMWAWVSGPPLVADEIWDLLPPCLKAQIHRHELVSPQYTRLAMGSSHSVHILMAINLQSIGRTLLEMRRPTISGHHVREIQQDDNNTIKAEDDDLEVYHGCTDEIWCDRQHCRRTGSTGESGYTVDSWCSAVREAKRSEIRVLTVMLFFAGERRKEDIHDWLERMCRAAGIKLLIISIDIATDAAWDLSIPQTFHEIMVLIQEGLIDIVIGGPPCSTTSRARHNQQSPGPRPVRNRGVYFWGLPDLRERESIRVREANQLWLNFMCICESVSVRGGGHLWEHPADPEVDPLPSLWSTREVMQMEYLNVHMEVGRVTAWGVRHAGTRGNAVSMLNEDVVNGRRVIIDDNQAAVYLHVDDGVFISTPASKDLHCDKLMTAVADGLEGVGFNVPDRQRNEDLIKIVGYEPVRSPARLQLPRKKAALLREALLEITRDVVVDVELLRSLVGLWLFAALLRREAMCIPQAVFSFMEKHAYEVRPWWRSARTEVTGMAYAVPLLFADVGAPFCPYIYATDAMGANETDNGGFGIVGAELPQHMLYALIDRGEHPGRTVARLGGELTGLKHPEREIIPTAPFTRLPQELFDGTVKWSDIQSGRWRYADHITLGEARTVVRLCQLLAREPTARRHVIFSLQDNQPCAGSMTKGRSPSAALNYLLRKKAALCIASLLRLLLPWVESAKQPADLLSRIQ</sequence>
<dbReference type="AlphaFoldDB" id="A0A813JY49"/>
<dbReference type="EMBL" id="CAJNNW010026677">
    <property type="protein sequence ID" value="CAE8687004.1"/>
    <property type="molecule type" value="Genomic_DNA"/>
</dbReference>
<reference evidence="2" key="1">
    <citation type="submission" date="2021-02" db="EMBL/GenBank/DDBJ databases">
        <authorList>
            <person name="Dougan E. K."/>
            <person name="Rhodes N."/>
            <person name="Thang M."/>
            <person name="Chan C."/>
        </authorList>
    </citation>
    <scope>NUCLEOTIDE SEQUENCE</scope>
</reference>
<name>A0A813JY49_POLGL</name>
<evidence type="ECO:0000313" key="3">
    <source>
        <dbReference type="Proteomes" id="UP000626109"/>
    </source>
</evidence>
<evidence type="ECO:0000256" key="1">
    <source>
        <dbReference type="SAM" id="MobiDB-lite"/>
    </source>
</evidence>
<feature type="non-terminal residue" evidence="2">
    <location>
        <position position="1191"/>
    </location>
</feature>
<accession>A0A813JY49</accession>
<evidence type="ECO:0000313" key="2">
    <source>
        <dbReference type="EMBL" id="CAE8687004.1"/>
    </source>
</evidence>
<feature type="compositionally biased region" description="Basic and acidic residues" evidence="1">
    <location>
        <begin position="186"/>
        <end position="195"/>
    </location>
</feature>
<organism evidence="2 3">
    <name type="scientific">Polarella glacialis</name>
    <name type="common">Dinoflagellate</name>
    <dbReference type="NCBI Taxonomy" id="89957"/>
    <lineage>
        <taxon>Eukaryota</taxon>
        <taxon>Sar</taxon>
        <taxon>Alveolata</taxon>
        <taxon>Dinophyceae</taxon>
        <taxon>Suessiales</taxon>
        <taxon>Suessiaceae</taxon>
        <taxon>Polarella</taxon>
    </lineage>
</organism>
<gene>
    <name evidence="2" type="ORF">PGLA2088_LOCUS25254</name>
</gene>